<feature type="transmembrane region" description="Helical" evidence="2">
    <location>
        <begin position="395"/>
        <end position="418"/>
    </location>
</feature>
<keyword evidence="2" id="KW-0472">Membrane</keyword>
<dbReference type="AlphaFoldDB" id="A0A2R5GCX5"/>
<dbReference type="InParanoid" id="A0A2R5GCX5"/>
<feature type="transmembrane region" description="Helical" evidence="2">
    <location>
        <begin position="200"/>
        <end position="222"/>
    </location>
</feature>
<evidence type="ECO:0000256" key="2">
    <source>
        <dbReference type="SAM" id="Phobius"/>
    </source>
</evidence>
<dbReference type="OrthoDB" id="2985014at2759"/>
<dbReference type="InterPro" id="IPR011701">
    <property type="entry name" value="MFS"/>
</dbReference>
<keyword evidence="4" id="KW-1185">Reference proteome</keyword>
<name>A0A2R5GCX5_9STRA</name>
<proteinExistence type="predicted"/>
<feature type="transmembrane region" description="Helical" evidence="2">
    <location>
        <begin position="167"/>
        <end position="188"/>
    </location>
</feature>
<feature type="transmembrane region" description="Helical" evidence="2">
    <location>
        <begin position="138"/>
        <end position="155"/>
    </location>
</feature>
<evidence type="ECO:0000256" key="1">
    <source>
        <dbReference type="SAM" id="MobiDB-lite"/>
    </source>
</evidence>
<organism evidence="3 4">
    <name type="scientific">Hondaea fermentalgiana</name>
    <dbReference type="NCBI Taxonomy" id="2315210"/>
    <lineage>
        <taxon>Eukaryota</taxon>
        <taxon>Sar</taxon>
        <taxon>Stramenopiles</taxon>
        <taxon>Bigyra</taxon>
        <taxon>Labyrinthulomycetes</taxon>
        <taxon>Thraustochytrida</taxon>
        <taxon>Thraustochytriidae</taxon>
        <taxon>Hondaea</taxon>
    </lineage>
</organism>
<dbReference type="GO" id="GO:0022857">
    <property type="term" value="F:transmembrane transporter activity"/>
    <property type="evidence" value="ECO:0007669"/>
    <property type="project" value="InterPro"/>
</dbReference>
<keyword evidence="2" id="KW-1133">Transmembrane helix</keyword>
<dbReference type="EMBL" id="BEYU01000040">
    <property type="protein sequence ID" value="GBG28425.1"/>
    <property type="molecule type" value="Genomic_DNA"/>
</dbReference>
<gene>
    <name evidence="3" type="ORF">FCC1311_046482</name>
</gene>
<feature type="region of interest" description="Disordered" evidence="1">
    <location>
        <begin position="467"/>
        <end position="488"/>
    </location>
</feature>
<dbReference type="SUPFAM" id="SSF103473">
    <property type="entry name" value="MFS general substrate transporter"/>
    <property type="match status" value="1"/>
</dbReference>
<dbReference type="CDD" id="cd06174">
    <property type="entry name" value="MFS"/>
    <property type="match status" value="1"/>
</dbReference>
<feature type="region of interest" description="Disordered" evidence="1">
    <location>
        <begin position="1"/>
        <end position="37"/>
    </location>
</feature>
<comment type="caution">
    <text evidence="3">The sequence shown here is derived from an EMBL/GenBank/DDBJ whole genome shotgun (WGS) entry which is preliminary data.</text>
</comment>
<sequence>MLRGVDGSTDSAAASDAAPRELDVETDAATNSRARTESTTAGARSLAVLPTIVFAQFAGTSLWFAPNAVASQIDGAGDTQIATLTSLVQVGFIVGTFGLTYLNVADRFRAEVVFAVMCALGSLLNFLCVLNTDFAVWATLRTVVGVCLAGVYPVGMKIAAKQYPHGLGARLGLLVGALTLGTAFPWLLRGLGNSFPFEVTLLAVSVLALVGGALLLLVLVPWKDIWPAFRSLLTWSTPAHDLQALKLGWASIKEICSAKDFRAAAMGYFGHCWELYAWWAYVPNLIEAHEATLEVGQTPVLPMAMFTFFAIAIGAVACAVAGAWGLWAGRGILPGSSVVANLSLATSMCCCFLAPLYQRMTPVGFFVYIAVWGWSIVADSAQFSTLLAQSAPRTLMGTALTLTTCIGFSVTVVGIQVLGAVLDAGVDPGIAFVLLGPGPVIGLFCSYSRWPVHRVVCKERDHTFTATEPEVPGRSMPEVEVDPINFEK</sequence>
<dbReference type="InterPro" id="IPR036259">
    <property type="entry name" value="MFS_trans_sf"/>
</dbReference>
<keyword evidence="2" id="KW-0812">Transmembrane</keyword>
<feature type="transmembrane region" description="Helical" evidence="2">
    <location>
        <begin position="301"/>
        <end position="326"/>
    </location>
</feature>
<feature type="transmembrane region" description="Helical" evidence="2">
    <location>
        <begin position="430"/>
        <end position="450"/>
    </location>
</feature>
<dbReference type="GO" id="GO:0005886">
    <property type="term" value="C:plasma membrane"/>
    <property type="evidence" value="ECO:0007669"/>
    <property type="project" value="TreeGrafter"/>
</dbReference>
<evidence type="ECO:0000313" key="3">
    <source>
        <dbReference type="EMBL" id="GBG28425.1"/>
    </source>
</evidence>
<feature type="transmembrane region" description="Helical" evidence="2">
    <location>
        <begin position="84"/>
        <end position="105"/>
    </location>
</feature>
<feature type="transmembrane region" description="Helical" evidence="2">
    <location>
        <begin position="45"/>
        <end position="64"/>
    </location>
</feature>
<reference evidence="3 4" key="1">
    <citation type="submission" date="2017-12" db="EMBL/GenBank/DDBJ databases">
        <title>Sequencing, de novo assembly and annotation of complete genome of a new Thraustochytrid species, strain FCC1311.</title>
        <authorList>
            <person name="Sedici K."/>
            <person name="Godart F."/>
            <person name="Aiese Cigliano R."/>
            <person name="Sanseverino W."/>
            <person name="Barakat M."/>
            <person name="Ortet P."/>
            <person name="Marechal E."/>
            <person name="Cagnac O."/>
            <person name="Amato A."/>
        </authorList>
    </citation>
    <scope>NUCLEOTIDE SEQUENCE [LARGE SCALE GENOMIC DNA]</scope>
</reference>
<accession>A0A2R5GCX5</accession>
<dbReference type="PANTHER" id="PTHR23521:SF3">
    <property type="entry name" value="MFS TRANSPORTER"/>
    <property type="match status" value="1"/>
</dbReference>
<feature type="compositionally biased region" description="Polar residues" evidence="1">
    <location>
        <begin position="28"/>
        <end position="37"/>
    </location>
</feature>
<evidence type="ECO:0000313" key="4">
    <source>
        <dbReference type="Proteomes" id="UP000241890"/>
    </source>
</evidence>
<dbReference type="Gene3D" id="1.20.1250.20">
    <property type="entry name" value="MFS general substrate transporter like domains"/>
    <property type="match status" value="1"/>
</dbReference>
<feature type="transmembrane region" description="Helical" evidence="2">
    <location>
        <begin position="112"/>
        <end position="132"/>
    </location>
</feature>
<dbReference type="Pfam" id="PF07690">
    <property type="entry name" value="MFS_1"/>
    <property type="match status" value="1"/>
</dbReference>
<dbReference type="Proteomes" id="UP000241890">
    <property type="component" value="Unassembled WGS sequence"/>
</dbReference>
<protein>
    <submittedName>
        <fullName evidence="3">Uncharacterized protein</fullName>
    </submittedName>
</protein>
<dbReference type="PANTHER" id="PTHR23521">
    <property type="entry name" value="TRANSPORTER MFS SUPERFAMILY"/>
    <property type="match status" value="1"/>
</dbReference>
<feature type="transmembrane region" description="Helical" evidence="2">
    <location>
        <begin position="363"/>
        <end position="383"/>
    </location>
</feature>